<feature type="region of interest" description="Disordered" evidence="1">
    <location>
        <begin position="215"/>
        <end position="262"/>
    </location>
</feature>
<feature type="region of interest" description="Disordered" evidence="1">
    <location>
        <begin position="187"/>
        <end position="206"/>
    </location>
</feature>
<feature type="compositionally biased region" description="Gly residues" evidence="1">
    <location>
        <begin position="190"/>
        <end position="203"/>
    </location>
</feature>
<feature type="compositionally biased region" description="Basic and acidic residues" evidence="1">
    <location>
        <begin position="73"/>
        <end position="83"/>
    </location>
</feature>
<sequence length="301" mass="32186">MEYTVPRIAMDLGDPWDRGPRTRTTGLVQCSPFSEGADSTLPESTQACGPQKDVGFARPRGPSRRLEGAGLRGEPRGCHRLREEPRRVRRPRWACGGGASGDDSNGDLDLEKLLQRRRSTVGPAIAGWATGGVAPAAVALTARDHKPEDSDEGGSSDSDRGVSVPSDVVVRRRVCVRVTVQLPAWKRGSSGLGRTGGGGGRGGARALRRSRTLLFDPGAESDSDNEGGRGAASSSTEGNSLDEAHQPRTRMNRKPPSDLLQRRPFFVSDLRVTIAPRTTKQMVKKKTGKLNRLASAPAHLG</sequence>
<feature type="region of interest" description="Disordered" evidence="1">
    <location>
        <begin position="280"/>
        <end position="301"/>
    </location>
</feature>
<evidence type="ECO:0000256" key="1">
    <source>
        <dbReference type="SAM" id="MobiDB-lite"/>
    </source>
</evidence>
<name>A0A7S0A716_9DINO</name>
<feature type="region of interest" description="Disordered" evidence="1">
    <location>
        <begin position="1"/>
        <end position="83"/>
    </location>
</feature>
<accession>A0A7S0A716</accession>
<protein>
    <submittedName>
        <fullName evidence="2">Uncharacterized protein</fullName>
    </submittedName>
</protein>
<feature type="compositionally biased region" description="Polar residues" evidence="1">
    <location>
        <begin position="22"/>
        <end position="32"/>
    </location>
</feature>
<dbReference type="AlphaFoldDB" id="A0A7S0A716"/>
<organism evidence="2">
    <name type="scientific">Pyrodinium bahamense</name>
    <dbReference type="NCBI Taxonomy" id="73915"/>
    <lineage>
        <taxon>Eukaryota</taxon>
        <taxon>Sar</taxon>
        <taxon>Alveolata</taxon>
        <taxon>Dinophyceae</taxon>
        <taxon>Gonyaulacales</taxon>
        <taxon>Pyrocystaceae</taxon>
        <taxon>Pyrodinium</taxon>
    </lineage>
</organism>
<evidence type="ECO:0000313" key="2">
    <source>
        <dbReference type="EMBL" id="CAD8354687.1"/>
    </source>
</evidence>
<dbReference type="EMBL" id="HBEG01016723">
    <property type="protein sequence ID" value="CAD8354687.1"/>
    <property type="molecule type" value="Transcribed_RNA"/>
</dbReference>
<feature type="region of interest" description="Disordered" evidence="1">
    <location>
        <begin position="143"/>
        <end position="165"/>
    </location>
</feature>
<feature type="compositionally biased region" description="Low complexity" evidence="1">
    <location>
        <begin position="155"/>
        <end position="165"/>
    </location>
</feature>
<proteinExistence type="predicted"/>
<reference evidence="2" key="1">
    <citation type="submission" date="2021-01" db="EMBL/GenBank/DDBJ databases">
        <authorList>
            <person name="Corre E."/>
            <person name="Pelletier E."/>
            <person name="Niang G."/>
            <person name="Scheremetjew M."/>
            <person name="Finn R."/>
            <person name="Kale V."/>
            <person name="Holt S."/>
            <person name="Cochrane G."/>
            <person name="Meng A."/>
            <person name="Brown T."/>
            <person name="Cohen L."/>
        </authorList>
    </citation>
    <scope>NUCLEOTIDE SEQUENCE</scope>
    <source>
        <strain evidence="2">Pbaha01</strain>
    </source>
</reference>
<gene>
    <name evidence="2" type="ORF">PBAH0796_LOCUS10054</name>
</gene>